<keyword evidence="3" id="KW-1185">Reference proteome</keyword>
<feature type="transmembrane region" description="Helical" evidence="1">
    <location>
        <begin position="71"/>
        <end position="92"/>
    </location>
</feature>
<keyword evidence="1" id="KW-0812">Transmembrane</keyword>
<keyword evidence="1" id="KW-1133">Transmembrane helix</keyword>
<feature type="transmembrane region" description="Helical" evidence="1">
    <location>
        <begin position="7"/>
        <end position="27"/>
    </location>
</feature>
<comment type="caution">
    <text evidence="2">The sequence shown here is derived from an EMBL/GenBank/DDBJ whole genome shotgun (WGS) entry which is preliminary data.</text>
</comment>
<organism evidence="2 3">
    <name type="scientific">Thalassobacterium maritimum</name>
    <dbReference type="NCBI Taxonomy" id="3041265"/>
    <lineage>
        <taxon>Bacteria</taxon>
        <taxon>Pseudomonadati</taxon>
        <taxon>Verrucomicrobiota</taxon>
        <taxon>Opitutia</taxon>
        <taxon>Puniceicoccales</taxon>
        <taxon>Coraliomargaritaceae</taxon>
        <taxon>Thalassobacterium</taxon>
    </lineage>
</organism>
<reference evidence="2 3" key="1">
    <citation type="submission" date="2023-04" db="EMBL/GenBank/DDBJ databases">
        <title>A novel bacteria isolated from coastal sediment.</title>
        <authorList>
            <person name="Liu X.-J."/>
            <person name="Du Z.-J."/>
        </authorList>
    </citation>
    <scope>NUCLEOTIDE SEQUENCE [LARGE SCALE GENOMIC DNA]</scope>
    <source>
        <strain evidence="2 3">SDUM461003</strain>
    </source>
</reference>
<dbReference type="Proteomes" id="UP001225316">
    <property type="component" value="Unassembled WGS sequence"/>
</dbReference>
<proteinExistence type="predicted"/>
<keyword evidence="1" id="KW-0472">Membrane</keyword>
<sequence length="236" mass="27522">MRYIAKTFWTLLCLLPVAWLVYVYLIWEDPGPGSWDGVVMFGGYVTRIALLITIIAVVLGLGISLTTKKKFYALVSLIPALCMSAAFIGSTIQRQKEEKIAQERKVFQERRMEWIQYDEILIPHIIDYVRMYPERVDFPFGDDRTKIEGLVDYLKSKEPQMLYSESAILDPWDNDVLVIMDRENDMKLQFEDEFYGVYHKDGNELVVALYSPSLIPHERGTHMRWQLEGGRITKQK</sequence>
<dbReference type="EMBL" id="JARXHW010000092">
    <property type="protein sequence ID" value="MDQ8209599.1"/>
    <property type="molecule type" value="Genomic_DNA"/>
</dbReference>
<gene>
    <name evidence="2" type="ORF">QEH52_18895</name>
</gene>
<evidence type="ECO:0000313" key="2">
    <source>
        <dbReference type="EMBL" id="MDQ8209599.1"/>
    </source>
</evidence>
<name>A0ABU1AZK9_9BACT</name>
<evidence type="ECO:0000256" key="1">
    <source>
        <dbReference type="SAM" id="Phobius"/>
    </source>
</evidence>
<accession>A0ABU1AZK9</accession>
<evidence type="ECO:0000313" key="3">
    <source>
        <dbReference type="Proteomes" id="UP001225316"/>
    </source>
</evidence>
<protein>
    <recommendedName>
        <fullName evidence="4">Tim44-like domain-containing protein</fullName>
    </recommendedName>
</protein>
<dbReference type="RefSeq" id="WP_308952516.1">
    <property type="nucleotide sequence ID" value="NZ_JARXHW010000092.1"/>
</dbReference>
<evidence type="ECO:0008006" key="4">
    <source>
        <dbReference type="Google" id="ProtNLM"/>
    </source>
</evidence>
<feature type="transmembrane region" description="Helical" evidence="1">
    <location>
        <begin position="39"/>
        <end position="59"/>
    </location>
</feature>